<dbReference type="SMART" id="SM00338">
    <property type="entry name" value="BRLZ"/>
    <property type="match status" value="1"/>
</dbReference>
<feature type="compositionally biased region" description="Polar residues" evidence="1">
    <location>
        <begin position="1"/>
        <end position="16"/>
    </location>
</feature>
<feature type="compositionally biased region" description="Basic residues" evidence="1">
    <location>
        <begin position="259"/>
        <end position="269"/>
    </location>
</feature>
<evidence type="ECO:0000313" key="4">
    <source>
        <dbReference type="RefSeq" id="XP_027343063.1"/>
    </source>
</evidence>
<dbReference type="GeneID" id="113855631"/>
<feature type="region of interest" description="Disordered" evidence="1">
    <location>
        <begin position="251"/>
        <end position="294"/>
    </location>
</feature>
<sequence length="294" mass="33767">METCNGLSNLRNSQPTGMPLLLPPKSASEGECFSHSVVEHEGLSEPKEGLRRHQRTYSDSMLTEEVPGWLKELLDEPETPQCRSHRRSSSDSIAYLQVEKTTERENKLTNTCVTFPSSVTSQEADTPQTHIIEKQNVADPEGSFVQHRSLYPNPSPTKTDSKRAKRHSAQQNRARKVQYIAELERSIQALQVEGYEVSTELEFLDQQNLILGMENRALKQRLDSISQEQFIKCLEQEMLEKEITRLRNLYHHQQQQHQQKQKHYGRPRSKSQELDSSFARLSLKNRGTEVQNAG</sequence>
<feature type="domain" description="BZIP" evidence="2">
    <location>
        <begin position="157"/>
        <end position="217"/>
    </location>
</feature>
<dbReference type="GO" id="GO:0005634">
    <property type="term" value="C:nucleus"/>
    <property type="evidence" value="ECO:0007669"/>
    <property type="project" value="UniProtKB-ARBA"/>
</dbReference>
<dbReference type="InterPro" id="IPR046347">
    <property type="entry name" value="bZIP_sf"/>
</dbReference>
<dbReference type="InterPro" id="IPR004827">
    <property type="entry name" value="bZIP"/>
</dbReference>
<feature type="region of interest" description="Disordered" evidence="1">
    <location>
        <begin position="145"/>
        <end position="174"/>
    </location>
</feature>
<keyword evidence="3" id="KW-1185">Reference proteome</keyword>
<dbReference type="RefSeq" id="XP_027343063.1">
    <property type="nucleotide sequence ID" value="XM_027487262.1"/>
</dbReference>
<feature type="compositionally biased region" description="Basic residues" evidence="1">
    <location>
        <begin position="163"/>
        <end position="174"/>
    </location>
</feature>
<dbReference type="KEGG" id="aprc:113855631"/>
<organism evidence="3 4">
    <name type="scientific">Abrus precatorius</name>
    <name type="common">Indian licorice</name>
    <name type="synonym">Glycine abrus</name>
    <dbReference type="NCBI Taxonomy" id="3816"/>
    <lineage>
        <taxon>Eukaryota</taxon>
        <taxon>Viridiplantae</taxon>
        <taxon>Streptophyta</taxon>
        <taxon>Embryophyta</taxon>
        <taxon>Tracheophyta</taxon>
        <taxon>Spermatophyta</taxon>
        <taxon>Magnoliopsida</taxon>
        <taxon>eudicotyledons</taxon>
        <taxon>Gunneridae</taxon>
        <taxon>Pentapetalae</taxon>
        <taxon>rosids</taxon>
        <taxon>fabids</taxon>
        <taxon>Fabales</taxon>
        <taxon>Fabaceae</taxon>
        <taxon>Papilionoideae</taxon>
        <taxon>50 kb inversion clade</taxon>
        <taxon>NPAAA clade</taxon>
        <taxon>indigoferoid/millettioid clade</taxon>
        <taxon>Abreae</taxon>
        <taxon>Abrus</taxon>
    </lineage>
</organism>
<dbReference type="AlphaFoldDB" id="A0A8B8KII3"/>
<accession>A0A8B8KII3</accession>
<dbReference type="InterPro" id="IPR044797">
    <property type="entry name" value="At4g06598-like"/>
</dbReference>
<gene>
    <name evidence="4" type="primary">LOC113855631</name>
</gene>
<proteinExistence type="predicted"/>
<reference evidence="4" key="2">
    <citation type="submission" date="2025-08" db="UniProtKB">
        <authorList>
            <consortium name="RefSeq"/>
        </authorList>
    </citation>
    <scope>IDENTIFICATION</scope>
    <source>
        <tissue evidence="4">Young leaves</tissue>
    </source>
</reference>
<reference evidence="3" key="1">
    <citation type="journal article" date="2019" name="Toxins">
        <title>Detection of Abrin-Like and Prepropulchellin-Like Toxin Genes and Transcripts Using Whole Genome Sequencing and Full-Length Transcript Sequencing of Abrus precatorius.</title>
        <authorList>
            <person name="Hovde B.T."/>
            <person name="Daligault H.E."/>
            <person name="Hanschen E.R."/>
            <person name="Kunde Y.A."/>
            <person name="Johnson M.B."/>
            <person name="Starkenburg S.R."/>
            <person name="Johnson S.L."/>
        </authorList>
    </citation>
    <scope>NUCLEOTIDE SEQUENCE [LARGE SCALE GENOMIC DNA]</scope>
</reference>
<evidence type="ECO:0000259" key="2">
    <source>
        <dbReference type="SMART" id="SM00338"/>
    </source>
</evidence>
<dbReference type="CDD" id="cd14703">
    <property type="entry name" value="bZIP_plant_RF2"/>
    <property type="match status" value="1"/>
</dbReference>
<evidence type="ECO:0000256" key="1">
    <source>
        <dbReference type="SAM" id="MobiDB-lite"/>
    </source>
</evidence>
<dbReference type="PANTHER" id="PTHR46835">
    <property type="entry name" value="BASIC-LEUCINE ZIPPER (BZIP) TRANSCRIPTION FACTOR FAMILY PROTEIN-RELATED"/>
    <property type="match status" value="1"/>
</dbReference>
<dbReference type="Proteomes" id="UP000694853">
    <property type="component" value="Unplaced"/>
</dbReference>
<dbReference type="InterPro" id="IPR044759">
    <property type="entry name" value="bZIP_RF2"/>
</dbReference>
<name>A0A8B8KII3_ABRPR</name>
<evidence type="ECO:0000313" key="3">
    <source>
        <dbReference type="Proteomes" id="UP000694853"/>
    </source>
</evidence>
<protein>
    <submittedName>
        <fullName evidence="4">Uncharacterized protein At4g06598</fullName>
    </submittedName>
</protein>
<feature type="region of interest" description="Disordered" evidence="1">
    <location>
        <begin position="1"/>
        <end position="21"/>
    </location>
</feature>
<dbReference type="OrthoDB" id="1878267at2759"/>
<dbReference type="GO" id="GO:0003700">
    <property type="term" value="F:DNA-binding transcription factor activity"/>
    <property type="evidence" value="ECO:0007669"/>
    <property type="project" value="InterPro"/>
</dbReference>
<dbReference type="PANTHER" id="PTHR46835:SF2">
    <property type="entry name" value="BZIP TRANSCRIPTION FACTOR"/>
    <property type="match status" value="1"/>
</dbReference>
<dbReference type="SUPFAM" id="SSF57959">
    <property type="entry name" value="Leucine zipper domain"/>
    <property type="match status" value="1"/>
</dbReference>